<dbReference type="Proteomes" id="UP000033647">
    <property type="component" value="Unassembled WGS sequence"/>
</dbReference>
<organism evidence="1 2">
    <name type="scientific">Zymoseptoria brevis</name>
    <dbReference type="NCBI Taxonomy" id="1047168"/>
    <lineage>
        <taxon>Eukaryota</taxon>
        <taxon>Fungi</taxon>
        <taxon>Dikarya</taxon>
        <taxon>Ascomycota</taxon>
        <taxon>Pezizomycotina</taxon>
        <taxon>Dothideomycetes</taxon>
        <taxon>Dothideomycetidae</taxon>
        <taxon>Mycosphaerellales</taxon>
        <taxon>Mycosphaerellaceae</taxon>
        <taxon>Zymoseptoria</taxon>
    </lineage>
</organism>
<dbReference type="STRING" id="1047168.A0A0F4GMX1"/>
<dbReference type="GO" id="GO:0061671">
    <property type="term" value="C:Cbp3p-Cbp6 complex"/>
    <property type="evidence" value="ECO:0007669"/>
    <property type="project" value="InterPro"/>
</dbReference>
<sequence>MSRQKTVAHYTRILSQWPADVLRPERTFADGVLKPRLSKPPATFRSEDKEINAAYLLIGDAFRKQYPLPASLMKPASNPDFYDNLARELKELPSRSMFGAWVKRMKNMIRWK</sequence>
<proteinExistence type="predicted"/>
<evidence type="ECO:0000313" key="1">
    <source>
        <dbReference type="EMBL" id="KJX98751.1"/>
    </source>
</evidence>
<dbReference type="Pfam" id="PF20180">
    <property type="entry name" value="UQCC2_CBP6"/>
    <property type="match status" value="1"/>
</dbReference>
<dbReference type="EMBL" id="LAFY01000384">
    <property type="protein sequence ID" value="KJX98751.1"/>
    <property type="molecule type" value="Genomic_DNA"/>
</dbReference>
<dbReference type="InterPro" id="IPR037653">
    <property type="entry name" value="Cbp6"/>
</dbReference>
<comment type="caution">
    <text evidence="1">The sequence shown here is derived from an EMBL/GenBank/DDBJ whole genome shotgun (WGS) entry which is preliminary data.</text>
</comment>
<reference evidence="1 2" key="1">
    <citation type="submission" date="2015-03" db="EMBL/GenBank/DDBJ databases">
        <title>RNA-seq based gene annotation and comparative genomics of four Zymoseptoria species reveal species-specific pathogenicity related genes and transposable element activity.</title>
        <authorList>
            <person name="Grandaubert J."/>
            <person name="Bhattacharyya A."/>
            <person name="Stukenbrock E.H."/>
        </authorList>
    </citation>
    <scope>NUCLEOTIDE SEQUENCE [LARGE SCALE GENOMIC DNA]</scope>
    <source>
        <strain evidence="1 2">Zb18110</strain>
    </source>
</reference>
<dbReference type="AlphaFoldDB" id="A0A0F4GMX1"/>
<name>A0A0F4GMX1_9PEZI</name>
<keyword evidence="2" id="KW-1185">Reference proteome</keyword>
<dbReference type="GO" id="GO:0043022">
    <property type="term" value="F:ribosome binding"/>
    <property type="evidence" value="ECO:0007669"/>
    <property type="project" value="InterPro"/>
</dbReference>
<protein>
    <submittedName>
        <fullName evidence="1">Uncharacterized protein</fullName>
    </submittedName>
</protein>
<dbReference type="PANTHER" id="PTHR28250">
    <property type="entry name" value="CYTOCHROME B PRE-MRNA-PROCESSING PROTEIN 6"/>
    <property type="match status" value="1"/>
</dbReference>
<evidence type="ECO:0000313" key="2">
    <source>
        <dbReference type="Proteomes" id="UP000033647"/>
    </source>
</evidence>
<dbReference type="PANTHER" id="PTHR28250:SF1">
    <property type="entry name" value="CYTOCHROME B PRE-MRNA-PROCESSING PROTEIN 6"/>
    <property type="match status" value="1"/>
</dbReference>
<accession>A0A0F4GMX1</accession>
<gene>
    <name evidence="1" type="ORF">TI39_contig392g00020</name>
</gene>
<dbReference type="GO" id="GO:0034551">
    <property type="term" value="P:mitochondrial respiratory chain complex III assembly"/>
    <property type="evidence" value="ECO:0007669"/>
    <property type="project" value="TreeGrafter"/>
</dbReference>
<dbReference type="OrthoDB" id="2107880at2759"/>